<feature type="region of interest" description="Disordered" evidence="1">
    <location>
        <begin position="527"/>
        <end position="562"/>
    </location>
</feature>
<accession>A0AAE0P529</accession>
<comment type="caution">
    <text evidence="2">The sequence shown here is derived from an EMBL/GenBank/DDBJ whole genome shotgun (WGS) entry which is preliminary data.</text>
</comment>
<sequence>MASFGRLSNSLITGINETQLALASLNFDFSLIKVEAPVEYSGIGSALAKVRRDNAEFGRPHRTARKLSALFESVIPQMPKVVAAYGKRSSEIIETPGLNPTSKNEKHGPFAAFVGADATSIWAAATSGGVSIAVHLLACLLARSFKDPAQSASVWAEIVEERQREILATSQSPMLSTSQVAAINAASQPIPRDELREWDASVRAWLQTADSAMRKEHTQLKLILDNITLPVAAGGGLYADVIRSWTSALQGLERLLNGEPQSVVDGAILLAISAWHLFPTLLVLGNPTTKVAFADKLVPPGGVLTIGITNVPDSAFGKRGIYWSAALSHYQYYGRPVKAVGEIDDRLTIEELHFATLGSLLGSWKAPRSKLDLSLQWFVSLWNCVKRVKASLRGPKWLENLATAALCYLEATENGRKEYVRLIDFGQRRGRNFLSKSSPERSGSSGSFLPWFGLRCPHILHSLLQGSPKECGIHYLRKTAEAAGLKYSEALIALVRNDASRTTKREIHEYTTVSLPPSYQDIKAVSSPCPVGNKTTPVDSETPEDWELTTAEGSDNEDDLIPESPRSYLQAEKHQRWSGTFSQDLGGSGYPDNGGSRSFFGKTLRFDANALQWDPDSLLNGPKPLICPIMYDQPLITGNSLFNDCEALLPERSITGWFTEEAVRFTKVLGDSDGVFRLWARSYGREHAARLEESARQLRTGAGEDPLGLHDAIDIFQSDGMEPLLLWQYLEGPDPYEPDPLIKPLFELMKVERKSCEATINSLRSLAFVGDIYGKLDGASISAAVVDTGIYNAKWRVSGRHAVFTKSMVFSCIAMMESGKVNLDADKLDEVIALSSGNSLFVSSRLLNDPNAVDVADSAVTRIVGNVGRPGISLLVPPAAPPLCRPLSSSFRAVNYASFDGSREDNFKGTSLHLSFTSHTFPLDYGASGVIDHQVFLVESVISVHDAGQWVADIDPRKIFEQKPEQRLPMPRRRLATCCHPDELRLTVLDMFATIDTWEEILDIPPSIGLIRAHKNWPARLAASIILSTLDAPDIEDDSEGEAGFDDLNSPKDSAAEIQSSKTRPRLLVLDNAEEDTCWVCVWRRFNKLAALNGDSPVYLIT</sequence>
<name>A0AAE0P529_9PEZI</name>
<evidence type="ECO:0000256" key="1">
    <source>
        <dbReference type="SAM" id="MobiDB-lite"/>
    </source>
</evidence>
<dbReference type="Proteomes" id="UP001285441">
    <property type="component" value="Unassembled WGS sequence"/>
</dbReference>
<protein>
    <submittedName>
        <fullName evidence="2">Uncharacterized protein</fullName>
    </submittedName>
</protein>
<evidence type="ECO:0000313" key="3">
    <source>
        <dbReference type="Proteomes" id="UP001285441"/>
    </source>
</evidence>
<gene>
    <name evidence="2" type="ORF">B0H63DRAFT_458306</name>
</gene>
<dbReference type="AlphaFoldDB" id="A0AAE0P529"/>
<reference evidence="2" key="1">
    <citation type="journal article" date="2023" name="Mol. Phylogenet. Evol.">
        <title>Genome-scale phylogeny and comparative genomics of the fungal order Sordariales.</title>
        <authorList>
            <person name="Hensen N."/>
            <person name="Bonometti L."/>
            <person name="Westerberg I."/>
            <person name="Brannstrom I.O."/>
            <person name="Guillou S."/>
            <person name="Cros-Aarteil S."/>
            <person name="Calhoun S."/>
            <person name="Haridas S."/>
            <person name="Kuo A."/>
            <person name="Mondo S."/>
            <person name="Pangilinan J."/>
            <person name="Riley R."/>
            <person name="LaButti K."/>
            <person name="Andreopoulos B."/>
            <person name="Lipzen A."/>
            <person name="Chen C."/>
            <person name="Yan M."/>
            <person name="Daum C."/>
            <person name="Ng V."/>
            <person name="Clum A."/>
            <person name="Steindorff A."/>
            <person name="Ohm R.A."/>
            <person name="Martin F."/>
            <person name="Silar P."/>
            <person name="Natvig D.O."/>
            <person name="Lalanne C."/>
            <person name="Gautier V."/>
            <person name="Ament-Velasquez S.L."/>
            <person name="Kruys A."/>
            <person name="Hutchinson M.I."/>
            <person name="Powell A.J."/>
            <person name="Barry K."/>
            <person name="Miller A.N."/>
            <person name="Grigoriev I.V."/>
            <person name="Debuchy R."/>
            <person name="Gladieux P."/>
            <person name="Hiltunen Thoren M."/>
            <person name="Johannesson H."/>
        </authorList>
    </citation>
    <scope>NUCLEOTIDE SEQUENCE</scope>
    <source>
        <strain evidence="2">CBS 232.78</strain>
    </source>
</reference>
<reference evidence="2" key="2">
    <citation type="submission" date="2023-06" db="EMBL/GenBank/DDBJ databases">
        <authorList>
            <consortium name="Lawrence Berkeley National Laboratory"/>
            <person name="Haridas S."/>
            <person name="Hensen N."/>
            <person name="Bonometti L."/>
            <person name="Westerberg I."/>
            <person name="Brannstrom I.O."/>
            <person name="Guillou S."/>
            <person name="Cros-Aarteil S."/>
            <person name="Calhoun S."/>
            <person name="Kuo A."/>
            <person name="Mondo S."/>
            <person name="Pangilinan J."/>
            <person name="Riley R."/>
            <person name="LaButti K."/>
            <person name="Andreopoulos B."/>
            <person name="Lipzen A."/>
            <person name="Chen C."/>
            <person name="Yanf M."/>
            <person name="Daum C."/>
            <person name="Ng V."/>
            <person name="Clum A."/>
            <person name="Steindorff A."/>
            <person name="Ohm R."/>
            <person name="Martin F."/>
            <person name="Silar P."/>
            <person name="Natvig D."/>
            <person name="Lalanne C."/>
            <person name="Gautier V."/>
            <person name="Ament-velasquez S.L."/>
            <person name="Kruys A."/>
            <person name="Hutchinson M.I."/>
            <person name="Powell A.J."/>
            <person name="Barry K."/>
            <person name="Miller A.N."/>
            <person name="Grigoriev I.V."/>
            <person name="Debuchy R."/>
            <person name="Gladieux P."/>
            <person name="Thoren M.H."/>
            <person name="Johannesson H."/>
        </authorList>
    </citation>
    <scope>NUCLEOTIDE SEQUENCE</scope>
    <source>
        <strain evidence="2">CBS 232.78</strain>
    </source>
</reference>
<dbReference type="EMBL" id="JAULSW010000001">
    <property type="protein sequence ID" value="KAK3393477.1"/>
    <property type="molecule type" value="Genomic_DNA"/>
</dbReference>
<keyword evidence="3" id="KW-1185">Reference proteome</keyword>
<evidence type="ECO:0000313" key="2">
    <source>
        <dbReference type="EMBL" id="KAK3393477.1"/>
    </source>
</evidence>
<organism evidence="2 3">
    <name type="scientific">Podospora didyma</name>
    <dbReference type="NCBI Taxonomy" id="330526"/>
    <lineage>
        <taxon>Eukaryota</taxon>
        <taxon>Fungi</taxon>
        <taxon>Dikarya</taxon>
        <taxon>Ascomycota</taxon>
        <taxon>Pezizomycotina</taxon>
        <taxon>Sordariomycetes</taxon>
        <taxon>Sordariomycetidae</taxon>
        <taxon>Sordariales</taxon>
        <taxon>Podosporaceae</taxon>
        <taxon>Podospora</taxon>
    </lineage>
</organism>
<proteinExistence type="predicted"/>
<feature type="region of interest" description="Disordered" evidence="1">
    <location>
        <begin position="1038"/>
        <end position="1059"/>
    </location>
</feature>